<accession>S5XYT7</accession>
<dbReference type="SUPFAM" id="SSF53474">
    <property type="entry name" value="alpha/beta-Hydrolases"/>
    <property type="match status" value="1"/>
</dbReference>
<dbReference type="PIRSF" id="PIRSF033909">
    <property type="entry name" value="UCP033909"/>
    <property type="match status" value="1"/>
</dbReference>
<evidence type="ECO:0008006" key="3">
    <source>
        <dbReference type="Google" id="ProtNLM"/>
    </source>
</evidence>
<evidence type="ECO:0000313" key="1">
    <source>
        <dbReference type="EMBL" id="AGT10467.1"/>
    </source>
</evidence>
<dbReference type="InterPro" id="IPR010297">
    <property type="entry name" value="DUF900_hydrolase"/>
</dbReference>
<dbReference type="Gene3D" id="3.40.50.1820">
    <property type="entry name" value="alpha/beta hydrolase"/>
    <property type="match status" value="1"/>
</dbReference>
<dbReference type="RefSeq" id="WP_020952103.1">
    <property type="nucleotide sequence ID" value="NC_022041.1"/>
</dbReference>
<dbReference type="InterPro" id="IPR014586">
    <property type="entry name" value="UCP033909"/>
</dbReference>
<dbReference type="HOGENOM" id="CLU_030170_1_0_5"/>
<protein>
    <recommendedName>
        <fullName evidence="3">Esterase/lipase superfamily enzyme</fullName>
    </recommendedName>
</protein>
<organism evidence="1 2">
    <name type="scientific">Paracoccus aminophilus JCM 7686</name>
    <dbReference type="NCBI Taxonomy" id="1367847"/>
    <lineage>
        <taxon>Bacteria</taxon>
        <taxon>Pseudomonadati</taxon>
        <taxon>Pseudomonadota</taxon>
        <taxon>Alphaproteobacteria</taxon>
        <taxon>Rhodobacterales</taxon>
        <taxon>Paracoccaceae</taxon>
        <taxon>Paracoccus</taxon>
    </lineage>
</organism>
<evidence type="ECO:0000313" key="2">
    <source>
        <dbReference type="Proteomes" id="UP000015480"/>
    </source>
</evidence>
<dbReference type="PATRIC" id="fig|1367847.3.peg.3464"/>
<name>S5XYT7_PARAH</name>
<dbReference type="PANTHER" id="PTHR36513:SF1">
    <property type="entry name" value="TRANSMEMBRANE PROTEIN"/>
    <property type="match status" value="1"/>
</dbReference>
<dbReference type="EMBL" id="CP006650">
    <property type="protein sequence ID" value="AGT10467.1"/>
    <property type="molecule type" value="Genomic_DNA"/>
</dbReference>
<dbReference type="AlphaFoldDB" id="S5XYT7"/>
<reference evidence="1 2" key="1">
    <citation type="journal article" date="2014" name="BMC Genomics">
        <title>Architecture and functions of a multipartite genome of the methylotrophic bacterium Paracoccus aminophilus JCM 7686, containing primary and secondary chromids.</title>
        <authorList>
            <person name="Dziewit L."/>
            <person name="Czarnecki J."/>
            <person name="Wibberg D."/>
            <person name="Radlinska M."/>
            <person name="Mrozek P."/>
            <person name="Szymczak M."/>
            <person name="Schluter A."/>
            <person name="Puhler A."/>
            <person name="Bartosik D."/>
        </authorList>
    </citation>
    <scope>NUCLEOTIDE SEQUENCE [LARGE SCALE GENOMIC DNA]</scope>
    <source>
        <strain evidence="1">JCM 7686</strain>
    </source>
</reference>
<dbReference type="KEGG" id="pami:JCM7686_3432"/>
<dbReference type="eggNOG" id="COG4782">
    <property type="taxonomic scope" value="Bacteria"/>
</dbReference>
<dbReference type="OrthoDB" id="9797755at2"/>
<sequence>MLRYCLLSLTIAVSACSPRGAITLDPQAAKVGQVQEILVATTRGPDNVRSETVHYGRVDVSVPPERKLGSITYPKEGKAPNPYTDFLVTQRLDYATPLAFRQAVRSELMKQPAAHRDAVIFVHGYNNTFAEGVYRFAQFSHDMKMPGAQLHFAWPSRGQPLAYVADRDSVLFSRDGLQETIEEAEAAGARQVILVGHSMGASLVMETLRQMAIGGKRKELDKIGGVILMSPDIDVDLFRMQAKAIGELPQPFLIFTSSKDRALRLSARLSGEPERLGTLPDPTRVSDLKVMLVDTGAFNTGDGHFNVATSPALLSILSQVDNLGAAFANDGGHVGLFTSAALTVERAAQVVLVPDQLMENVFRK</sequence>
<dbReference type="Pfam" id="PF05990">
    <property type="entry name" value="DUF900"/>
    <property type="match status" value="1"/>
</dbReference>
<dbReference type="STRING" id="1367847.JCM7686_3432"/>
<dbReference type="PANTHER" id="PTHR36513">
    <property type="entry name" value="ABC TRANSMEMBRANE TYPE-1 DOMAIN-CONTAINING PROTEIN"/>
    <property type="match status" value="1"/>
</dbReference>
<proteinExistence type="predicted"/>
<dbReference type="PROSITE" id="PS51257">
    <property type="entry name" value="PROKAR_LIPOPROTEIN"/>
    <property type="match status" value="1"/>
</dbReference>
<keyword evidence="2" id="KW-1185">Reference proteome</keyword>
<gene>
    <name evidence="1" type="ORF">JCM7686_3432</name>
</gene>
<dbReference type="Proteomes" id="UP000015480">
    <property type="component" value="Chromosome"/>
</dbReference>
<dbReference type="InterPro" id="IPR029058">
    <property type="entry name" value="AB_hydrolase_fold"/>
</dbReference>